<proteinExistence type="predicted"/>
<dbReference type="Gene3D" id="3.30.70.270">
    <property type="match status" value="1"/>
</dbReference>
<dbReference type="InterPro" id="IPR001584">
    <property type="entry name" value="Integrase_cat-core"/>
</dbReference>
<accession>A0ABM1ZJV2</accession>
<dbReference type="PROSITE" id="PS01040">
    <property type="entry name" value="SBP_BACTERIAL_5"/>
    <property type="match status" value="1"/>
</dbReference>
<dbReference type="SUPFAM" id="SSF53098">
    <property type="entry name" value="Ribonuclease H-like"/>
    <property type="match status" value="1"/>
</dbReference>
<dbReference type="InterPro" id="IPR040676">
    <property type="entry name" value="DUF5641"/>
</dbReference>
<feature type="domain" description="Integrase catalytic" evidence="1">
    <location>
        <begin position="749"/>
        <end position="939"/>
    </location>
</feature>
<organism evidence="2 3">
    <name type="scientific">Aedes albopictus</name>
    <name type="common">Asian tiger mosquito</name>
    <name type="synonym">Stegomyia albopicta</name>
    <dbReference type="NCBI Taxonomy" id="7160"/>
    <lineage>
        <taxon>Eukaryota</taxon>
        <taxon>Metazoa</taxon>
        <taxon>Ecdysozoa</taxon>
        <taxon>Arthropoda</taxon>
        <taxon>Hexapoda</taxon>
        <taxon>Insecta</taxon>
        <taxon>Pterygota</taxon>
        <taxon>Neoptera</taxon>
        <taxon>Endopterygota</taxon>
        <taxon>Diptera</taxon>
        <taxon>Nematocera</taxon>
        <taxon>Culicoidea</taxon>
        <taxon>Culicidae</taxon>
        <taxon>Culicinae</taxon>
        <taxon>Aedini</taxon>
        <taxon>Aedes</taxon>
        <taxon>Stegomyia</taxon>
    </lineage>
</organism>
<keyword evidence="3" id="KW-1185">Reference proteome</keyword>
<evidence type="ECO:0000259" key="1">
    <source>
        <dbReference type="PROSITE" id="PS50994"/>
    </source>
</evidence>
<dbReference type="InterPro" id="IPR012337">
    <property type="entry name" value="RNaseH-like_sf"/>
</dbReference>
<dbReference type="SUPFAM" id="SSF56672">
    <property type="entry name" value="DNA/RNA polymerases"/>
    <property type="match status" value="1"/>
</dbReference>
<dbReference type="Gene3D" id="3.30.420.10">
    <property type="entry name" value="Ribonuclease H-like superfamily/Ribonuclease H"/>
    <property type="match status" value="1"/>
</dbReference>
<dbReference type="InterPro" id="IPR043502">
    <property type="entry name" value="DNA/RNA_pol_sf"/>
</dbReference>
<dbReference type="GeneID" id="134290125"/>
<dbReference type="Pfam" id="PF18701">
    <property type="entry name" value="DUF5641"/>
    <property type="match status" value="1"/>
</dbReference>
<dbReference type="PANTHER" id="PTHR47331:SF1">
    <property type="entry name" value="GAG-LIKE PROTEIN"/>
    <property type="match status" value="1"/>
</dbReference>
<dbReference type="PROSITE" id="PS50994">
    <property type="entry name" value="INTEGRASE"/>
    <property type="match status" value="1"/>
</dbReference>
<dbReference type="EnsemblMetazoa" id="AALFPA23_019185.R28223">
    <property type="protein sequence ID" value="AALFPA23_019185.P28223"/>
    <property type="gene ID" value="AALFPA23_019185"/>
</dbReference>
<dbReference type="InterPro" id="IPR036397">
    <property type="entry name" value="RNaseH_sf"/>
</dbReference>
<sequence length="1107" mass="126197">MAVRRLQSLERKLARRPSLQERVREQIGDYLQKGYAHMATHAELEGADRKRTWFLPLGVVVHPKKPNKVRLVWDAAATVNGVSFNSKLLKGPDLLTPLPAVLSSFRQFPVAVCGDIKEMFHQLTIREQDRLAQCFLWRNSPAEPIRIYIMDVATFGATCSPAAAQYVKNLNAQEFAEVYPRGATAIQKKHYVDDYLDSFPSVEEATAVVKEVKLIHSQGGFEIRGFRSNSLELLRLIGESTAGVPKNLALERNATTESVLGMTWNPDDDCFSYSFNLRDDLGFILDATHNPTKREVLKVVMSLFDPLGLVSHFLVHGKVIIQGTWAAGTGWDEPLNEDLIIKQRRWVALFSKLNDLKIPRCYFRHFPLNFGDLQVHTFVDASDIAYACAVYFRLVHGDRVQVALVGAKSKVAPLKTLSTPRLELKAALLGVRFAAAVLEYHSLPVSKRFFWSDSTTTLAWIRSDHRRFHKFVSVRVGEILTLSEPHEWRWVQSKLNVSDDATKWKDGPNLDSSSLWFKGPGFLQQEETLWPEQRITTTTHEEVRRVQTHWNPVPLIDYSRFNKWIKLQRTTAYIFRFIDSARRNNVGQKLQREILSQEELARAEVALWKMAQTEAFPEERIKLAKTSGSPDAKHATVLKSSLIYKTWPYMDVQGILRMRGRIGAADYLPFQARYPVILPKLHAVTTLIVSWFHGHYRHANRETVVNELRQRFEISKLRSLVQRVTKTCVWCRLNKATPKPPVMAPLPEERLQPFVRPFTYVGLDYFGPVFVKVGRSQAKRWIALFTCFSTRAVHMEVVHGLSTESCIMAIRRFVSRRGSPAVFYSDNGTCFQGANKQLEEEIKSRNDKIATTFTNSDTKWKFIPPATPHMGGVWERLVKSVKTAIGSALDHPRKPNDETLETIIFEAEALVNSRPLTYIPLESADQESLTPNHFLLGSSTGNKIEPADVDERSTLRNSWKMAQHITGEFWKRWIKEFLPILTRRSKWFEDTKDLVEGDLVLVVNGTKRNQWIRGRVVTTYAGRDGRVRQALVRTANGLLRRPAVRLAVLNVGEERKPTNPQENLGCHLGLREGACADNTPRFSGVVTDEDRFPTGHVGTLCQQLKYE</sequence>
<evidence type="ECO:0000313" key="2">
    <source>
        <dbReference type="EnsemblMetazoa" id="AALFPA23_019185.P28223"/>
    </source>
</evidence>
<protein>
    <recommendedName>
        <fullName evidence="1">Integrase catalytic domain-containing protein</fullName>
    </recommendedName>
</protein>
<name>A0ABM1ZJV2_AEDAL</name>
<dbReference type="PANTHER" id="PTHR47331">
    <property type="entry name" value="PHD-TYPE DOMAIN-CONTAINING PROTEIN"/>
    <property type="match status" value="1"/>
</dbReference>
<dbReference type="Pfam" id="PF05380">
    <property type="entry name" value="Peptidase_A17"/>
    <property type="match status" value="1"/>
</dbReference>
<reference evidence="3" key="1">
    <citation type="journal article" date="2015" name="Proc. Natl. Acad. Sci. U.S.A.">
        <title>Genome sequence of the Asian Tiger mosquito, Aedes albopictus, reveals insights into its biology, genetics, and evolution.</title>
        <authorList>
            <person name="Chen X.G."/>
            <person name="Jiang X."/>
            <person name="Gu J."/>
            <person name="Xu M."/>
            <person name="Wu Y."/>
            <person name="Deng Y."/>
            <person name="Zhang C."/>
            <person name="Bonizzoni M."/>
            <person name="Dermauw W."/>
            <person name="Vontas J."/>
            <person name="Armbruster P."/>
            <person name="Huang X."/>
            <person name="Yang Y."/>
            <person name="Zhang H."/>
            <person name="He W."/>
            <person name="Peng H."/>
            <person name="Liu Y."/>
            <person name="Wu K."/>
            <person name="Chen J."/>
            <person name="Lirakis M."/>
            <person name="Topalis P."/>
            <person name="Van Leeuwen T."/>
            <person name="Hall A.B."/>
            <person name="Jiang X."/>
            <person name="Thorpe C."/>
            <person name="Mueller R.L."/>
            <person name="Sun C."/>
            <person name="Waterhouse R.M."/>
            <person name="Yan G."/>
            <person name="Tu Z.J."/>
            <person name="Fang X."/>
            <person name="James A.A."/>
        </authorList>
    </citation>
    <scope>NUCLEOTIDE SEQUENCE [LARGE SCALE GENOMIC DNA]</scope>
    <source>
        <strain evidence="3">Foshan</strain>
    </source>
</reference>
<dbReference type="InterPro" id="IPR023765">
    <property type="entry name" value="SBP_5_CS"/>
</dbReference>
<dbReference type="InterPro" id="IPR008042">
    <property type="entry name" value="Retrotrans_Pao"/>
</dbReference>
<dbReference type="Gene3D" id="3.10.10.10">
    <property type="entry name" value="HIV Type 1 Reverse Transcriptase, subunit A, domain 1"/>
    <property type="match status" value="1"/>
</dbReference>
<reference evidence="2" key="2">
    <citation type="submission" date="2025-05" db="UniProtKB">
        <authorList>
            <consortium name="EnsemblMetazoa"/>
        </authorList>
    </citation>
    <scope>IDENTIFICATION</scope>
    <source>
        <strain evidence="2">Foshan</strain>
    </source>
</reference>
<dbReference type="RefSeq" id="XP_062713147.1">
    <property type="nucleotide sequence ID" value="XM_062857163.1"/>
</dbReference>
<evidence type="ECO:0000313" key="3">
    <source>
        <dbReference type="Proteomes" id="UP000069940"/>
    </source>
</evidence>
<dbReference type="Proteomes" id="UP000069940">
    <property type="component" value="Unassembled WGS sequence"/>
</dbReference>
<dbReference type="InterPro" id="IPR043128">
    <property type="entry name" value="Rev_trsase/Diguanyl_cyclase"/>
</dbReference>